<dbReference type="AlphaFoldDB" id="A0A810QBN6"/>
<reference evidence="1" key="1">
    <citation type="submission" date="2020-09" db="EMBL/GenBank/DDBJ databases">
        <title>New species isolated from human feces.</title>
        <authorList>
            <person name="Kitahara M."/>
            <person name="Shigeno Y."/>
            <person name="Shime M."/>
            <person name="Matsumoto Y."/>
            <person name="Nakamura S."/>
            <person name="Motooka D."/>
            <person name="Fukuoka S."/>
            <person name="Nishikawa H."/>
            <person name="Benno Y."/>
        </authorList>
    </citation>
    <scope>NUCLEOTIDE SEQUENCE</scope>
    <source>
        <strain evidence="1">MM59</strain>
    </source>
</reference>
<sequence length="176" mass="20348">MSKKTTDETLGREAVKEYLQQYHTAVGKKRILEERHRVLSSELRAPSTGSAFRLTPPTKPTKTDGSVSVVFRISEVEDRIEEQREEMAKAVLNVMDLIDVLPANSTERTVVEMRHIDCRGWDKIAEALYMSRSNVFNYYNAALDKILENKRNRKLLEEYMARKQQRAGPHGRNNRP</sequence>
<organism evidence="1 2">
    <name type="scientific">Pusillibacter faecalis</name>
    <dbReference type="NCBI Taxonomy" id="2714358"/>
    <lineage>
        <taxon>Bacteria</taxon>
        <taxon>Bacillati</taxon>
        <taxon>Bacillota</taxon>
        <taxon>Clostridia</taxon>
        <taxon>Eubacteriales</taxon>
        <taxon>Oscillospiraceae</taxon>
        <taxon>Pusillibacter</taxon>
    </lineage>
</organism>
<dbReference type="Proteomes" id="UP000679848">
    <property type="component" value="Chromosome"/>
</dbReference>
<evidence type="ECO:0000313" key="1">
    <source>
        <dbReference type="EMBL" id="BCK82991.1"/>
    </source>
</evidence>
<dbReference type="SUPFAM" id="SSF88659">
    <property type="entry name" value="Sigma3 and sigma4 domains of RNA polymerase sigma factors"/>
    <property type="match status" value="1"/>
</dbReference>
<dbReference type="KEGG" id="pfaa:MM59RIKEN_03100"/>
<evidence type="ECO:0008006" key="3">
    <source>
        <dbReference type="Google" id="ProtNLM"/>
    </source>
</evidence>
<evidence type="ECO:0000313" key="2">
    <source>
        <dbReference type="Proteomes" id="UP000679848"/>
    </source>
</evidence>
<proteinExistence type="predicted"/>
<dbReference type="RefSeq" id="WP_187015729.1">
    <property type="nucleotide sequence ID" value="NZ_AP023420.1"/>
</dbReference>
<gene>
    <name evidence="1" type="ORF">MM59RIKEN_03100</name>
</gene>
<dbReference type="InterPro" id="IPR013324">
    <property type="entry name" value="RNA_pol_sigma_r3/r4-like"/>
</dbReference>
<dbReference type="Gene3D" id="1.10.10.10">
    <property type="entry name" value="Winged helix-like DNA-binding domain superfamily/Winged helix DNA-binding domain"/>
    <property type="match status" value="1"/>
</dbReference>
<name>A0A810QBN6_9FIRM</name>
<accession>A0A810QBN6</accession>
<keyword evidence="2" id="KW-1185">Reference proteome</keyword>
<dbReference type="EMBL" id="AP023420">
    <property type="protein sequence ID" value="BCK82991.1"/>
    <property type="molecule type" value="Genomic_DNA"/>
</dbReference>
<protein>
    <recommendedName>
        <fullName evidence="3">DUF1492 domain-containing protein</fullName>
    </recommendedName>
</protein>
<dbReference type="InterPro" id="IPR010861">
    <property type="entry name" value="DUF1492"/>
</dbReference>
<dbReference type="InterPro" id="IPR036388">
    <property type="entry name" value="WH-like_DNA-bd_sf"/>
</dbReference>
<dbReference type="Pfam" id="PF07374">
    <property type="entry name" value="DUF1492"/>
    <property type="match status" value="1"/>
</dbReference>